<feature type="domain" description="Matrin-type" evidence="10">
    <location>
        <begin position="4"/>
        <end position="30"/>
    </location>
</feature>
<evidence type="ECO:0000259" key="10">
    <source>
        <dbReference type="PROSITE" id="PS50171"/>
    </source>
</evidence>
<dbReference type="EMBL" id="CVMV01000110">
    <property type="protein sequence ID" value="CRG97657.1"/>
    <property type="molecule type" value="Genomic_DNA"/>
</dbReference>
<dbReference type="GO" id="GO:0071004">
    <property type="term" value="C:U2-type prespliceosome"/>
    <property type="evidence" value="ECO:0007669"/>
    <property type="project" value="UniProtKB-UniRule"/>
</dbReference>
<comment type="subcellular location">
    <subcellularLocation>
        <location evidence="1 8">Nucleus</location>
    </subcellularLocation>
</comment>
<dbReference type="GO" id="GO:0005685">
    <property type="term" value="C:U1 snRNP"/>
    <property type="evidence" value="ECO:0007669"/>
    <property type="project" value="UniProtKB-UniRule"/>
</dbReference>
<dbReference type="InterPro" id="IPR017340">
    <property type="entry name" value="U1_snRNP-C"/>
</dbReference>
<dbReference type="GO" id="GO:0008270">
    <property type="term" value="F:zinc ion binding"/>
    <property type="evidence" value="ECO:0007669"/>
    <property type="project" value="UniProtKB-UniRule"/>
</dbReference>
<keyword evidence="12" id="KW-1185">Reference proteome</keyword>
<dbReference type="RefSeq" id="XP_028530458.1">
    <property type="nucleotide sequence ID" value="XM_028674068.1"/>
</dbReference>
<evidence type="ECO:0000256" key="1">
    <source>
        <dbReference type="ARBA" id="ARBA00004123"/>
    </source>
</evidence>
<dbReference type="Pfam" id="PF06220">
    <property type="entry name" value="zf-U1"/>
    <property type="match status" value="1"/>
</dbReference>
<keyword evidence="7 8" id="KW-0687">Ribonucleoprotein</keyword>
<keyword evidence="3 8" id="KW-0863">Zinc-finger</keyword>
<dbReference type="InterPro" id="IPR003604">
    <property type="entry name" value="Matrin/U1-like-C_Znf_C2H2"/>
</dbReference>
<evidence type="ECO:0000256" key="2">
    <source>
        <dbReference type="ARBA" id="ARBA00022723"/>
    </source>
</evidence>
<dbReference type="GO" id="GO:0000243">
    <property type="term" value="C:commitment complex"/>
    <property type="evidence" value="ECO:0007669"/>
    <property type="project" value="UniProtKB-UniRule"/>
</dbReference>
<organism evidence="11 12">
    <name type="scientific">Plasmodium gallinaceum</name>
    <dbReference type="NCBI Taxonomy" id="5849"/>
    <lineage>
        <taxon>Eukaryota</taxon>
        <taxon>Sar</taxon>
        <taxon>Alveolata</taxon>
        <taxon>Apicomplexa</taxon>
        <taxon>Aconoidasida</taxon>
        <taxon>Haemosporida</taxon>
        <taxon>Plasmodiidae</taxon>
        <taxon>Plasmodium</taxon>
        <taxon>Plasmodium (Haemamoeba)</taxon>
    </lineage>
</organism>
<dbReference type="OrthoDB" id="76567at2759"/>
<evidence type="ECO:0000256" key="8">
    <source>
        <dbReference type="HAMAP-Rule" id="MF_03153"/>
    </source>
</evidence>
<dbReference type="GO" id="GO:0003729">
    <property type="term" value="F:mRNA binding"/>
    <property type="evidence" value="ECO:0007669"/>
    <property type="project" value="UniProtKB-UniRule"/>
</dbReference>
<name>A0A1J1GZK5_PLAGA</name>
<dbReference type="GO" id="GO:0030627">
    <property type="term" value="F:pre-mRNA 5'-splice site binding"/>
    <property type="evidence" value="ECO:0007669"/>
    <property type="project" value="InterPro"/>
</dbReference>
<dbReference type="GeneID" id="39733766"/>
<dbReference type="InterPro" id="IPR000690">
    <property type="entry name" value="Matrin/U1-C_Znf_C2H2"/>
</dbReference>
<dbReference type="InterPro" id="IPR036236">
    <property type="entry name" value="Znf_C2H2_sf"/>
</dbReference>
<accession>A0A1J1GZK5</accession>
<dbReference type="GO" id="GO:0030619">
    <property type="term" value="F:U1 snRNA binding"/>
    <property type="evidence" value="ECO:0007669"/>
    <property type="project" value="UniProtKB-UniRule"/>
</dbReference>
<evidence type="ECO:0000256" key="4">
    <source>
        <dbReference type="ARBA" id="ARBA00022833"/>
    </source>
</evidence>
<feature type="coiled-coil region" evidence="9">
    <location>
        <begin position="197"/>
        <end position="238"/>
    </location>
</feature>
<protein>
    <recommendedName>
        <fullName evidence="8">U1 small nuclear ribonucleoprotein C</fullName>
        <shortName evidence="8">U1 snRNP C</shortName>
        <shortName evidence="8">U1-C</shortName>
        <shortName evidence="8">U1C</shortName>
    </recommendedName>
</protein>
<dbReference type="SMART" id="SM00451">
    <property type="entry name" value="ZnF_U1"/>
    <property type="match status" value="1"/>
</dbReference>
<dbReference type="OMA" id="PNNKYSR"/>
<gene>
    <name evidence="11" type="ORF">PGAL8A_00523300</name>
</gene>
<dbReference type="GO" id="GO:0000387">
    <property type="term" value="P:spliceosomal snRNP assembly"/>
    <property type="evidence" value="ECO:0007669"/>
    <property type="project" value="UniProtKB-UniRule"/>
</dbReference>
<dbReference type="HAMAP" id="MF_03153">
    <property type="entry name" value="U1_C"/>
    <property type="match status" value="1"/>
</dbReference>
<dbReference type="VEuPathDB" id="PlasmoDB:PGAL8A_00523300"/>
<evidence type="ECO:0000256" key="3">
    <source>
        <dbReference type="ARBA" id="ARBA00022771"/>
    </source>
</evidence>
<keyword evidence="6 8" id="KW-0539">Nucleus</keyword>
<evidence type="ECO:0000256" key="6">
    <source>
        <dbReference type="ARBA" id="ARBA00023242"/>
    </source>
</evidence>
<sequence>MPKYYCEYCDIYLTHSSPVGRRQHIHGRKHISAKIEYFQNLLREEGITPQNFLGFLNNRNYNNSMVYPMMNYMPNNINMYMKYNQMKSYQHPLRNVNTFRLNVPNNKYSRVGYFPPNAAKCPPNQVQNINYPNNNKYPNNSLTHPNIINVNNKNSNYIGNNQLSNNLDLNDTNKNSITNTTGNPTSFNDNSCQIMNENNLNNINNNLNNDNSNLNNANNILNNTNNNLYNEINNLNNTTNSNTNNTYNNPNDITYNLKNNNNHGILNQNGLKSNYNQKDINPEVNSDNNYTYEKNLNNYNNEVNHHYNNDNVINENDNNE</sequence>
<keyword evidence="5 8" id="KW-0694">RNA-binding</keyword>
<evidence type="ECO:0000256" key="7">
    <source>
        <dbReference type="ARBA" id="ARBA00023274"/>
    </source>
</evidence>
<dbReference type="SUPFAM" id="SSF57667">
    <property type="entry name" value="beta-beta-alpha zinc fingers"/>
    <property type="match status" value="1"/>
</dbReference>
<dbReference type="Proteomes" id="UP000220797">
    <property type="component" value="Unassembled WGS sequence"/>
</dbReference>
<keyword evidence="2 8" id="KW-0479">Metal-binding</keyword>
<dbReference type="PANTHER" id="PTHR31148">
    <property type="entry name" value="U1 SMALL NUCLEAR RIBONUCLEOPROTEIN C"/>
    <property type="match status" value="1"/>
</dbReference>
<comment type="function">
    <text evidence="8">Component of the spliceosomal U1 snRNP, which is essential for recognition of the pre-mRNA 5' splice-site and the subsequent assembly of the spliceosome. U1-C is directly involved in initial 5' splice-site recognition for both constitutive and regulated alternative splicing. The interaction with the 5' splice-site seems to precede base-pairing between the pre-mRNA and the U1 snRNA. Stimulates commitment or early (E) complex formation by stabilizing the base pairing of the 5' end of the U1 snRNA and the 5' splice-site region.</text>
</comment>
<dbReference type="PANTHER" id="PTHR31148:SF1">
    <property type="entry name" value="U1 SMALL NUCLEAR RIBONUCLEOPROTEIN C"/>
    <property type="match status" value="1"/>
</dbReference>
<proteinExistence type="inferred from homology"/>
<comment type="subunit">
    <text evidence="8">U1 snRNP is composed of the 7 core Sm proteins B/B', D1, D2, D3, E, F and G that assemble in a heptameric protein ring on the Sm site of the small nuclear RNA to form the core snRNP, and at least 3 U1 snRNP-specific proteins U1-70K, U1-A and U1-C. U1-C interacts with U1 snRNA and the 5' splice-site region of the pre-mRNA.</text>
</comment>
<evidence type="ECO:0000256" key="9">
    <source>
        <dbReference type="SAM" id="Coils"/>
    </source>
</evidence>
<keyword evidence="4 8" id="KW-0862">Zinc</keyword>
<evidence type="ECO:0000313" key="12">
    <source>
        <dbReference type="Proteomes" id="UP000220797"/>
    </source>
</evidence>
<dbReference type="PROSITE" id="PS50171">
    <property type="entry name" value="ZF_MATRIN"/>
    <property type="match status" value="1"/>
</dbReference>
<reference evidence="11" key="1">
    <citation type="submission" date="2015-04" db="EMBL/GenBank/DDBJ databases">
        <authorList>
            <consortium name="Pathogen Informatics"/>
        </authorList>
    </citation>
    <scope>NUCLEOTIDE SEQUENCE [LARGE SCALE GENOMIC DNA]</scope>
    <source>
        <strain evidence="11">8A</strain>
    </source>
</reference>
<comment type="similarity">
    <text evidence="8">Belongs to the U1 small nuclear ribonucleoprotein C family.</text>
</comment>
<comment type="caution">
    <text evidence="11">The sequence shown here is derived from an EMBL/GenBank/DDBJ whole genome shotgun (WGS) entry which is preliminary data.</text>
</comment>
<dbReference type="AlphaFoldDB" id="A0A1J1GZK5"/>
<evidence type="ECO:0000256" key="5">
    <source>
        <dbReference type="ARBA" id="ARBA00022884"/>
    </source>
</evidence>
<dbReference type="InterPro" id="IPR013085">
    <property type="entry name" value="U1-CZ_Znf_C2H2"/>
</dbReference>
<dbReference type="FunFam" id="3.30.160.60:FF:000890">
    <property type="entry name" value="U1 small nuclear ribonucleoprotein C"/>
    <property type="match status" value="1"/>
</dbReference>
<dbReference type="GO" id="GO:0000395">
    <property type="term" value="P:mRNA 5'-splice site recognition"/>
    <property type="evidence" value="ECO:0007669"/>
    <property type="project" value="UniProtKB-UniRule"/>
</dbReference>
<keyword evidence="9" id="KW-0175">Coiled coil</keyword>
<evidence type="ECO:0000313" key="11">
    <source>
        <dbReference type="EMBL" id="CRG97657.1"/>
    </source>
</evidence>
<dbReference type="Gene3D" id="3.30.160.60">
    <property type="entry name" value="Classic Zinc Finger"/>
    <property type="match status" value="1"/>
</dbReference>